<reference evidence="4" key="1">
    <citation type="journal article" date="2019" name="Int. J. Syst. Evol. Microbiol.">
        <title>The Global Catalogue of Microorganisms (GCM) 10K type strain sequencing project: providing services to taxonomists for standard genome sequencing and annotation.</title>
        <authorList>
            <consortium name="The Broad Institute Genomics Platform"/>
            <consortium name="The Broad Institute Genome Sequencing Center for Infectious Disease"/>
            <person name="Wu L."/>
            <person name="Ma J."/>
        </authorList>
    </citation>
    <scope>NUCLEOTIDE SEQUENCE [LARGE SCALE GENOMIC DNA]</scope>
    <source>
        <strain evidence="4">CGMCC 1.15922</strain>
    </source>
</reference>
<organism evidence="3 4">
    <name type="scientific">Thalassotalea profundi</name>
    <dbReference type="NCBI Taxonomy" id="2036687"/>
    <lineage>
        <taxon>Bacteria</taxon>
        <taxon>Pseudomonadati</taxon>
        <taxon>Pseudomonadota</taxon>
        <taxon>Gammaproteobacteria</taxon>
        <taxon>Alteromonadales</taxon>
        <taxon>Colwelliaceae</taxon>
        <taxon>Thalassotalea</taxon>
    </lineage>
</organism>
<keyword evidence="1" id="KW-0472">Membrane</keyword>
<dbReference type="RefSeq" id="WP_189378947.1">
    <property type="nucleotide sequence ID" value="NZ_BNAH01000012.1"/>
</dbReference>
<evidence type="ECO:0000256" key="2">
    <source>
        <dbReference type="SAM" id="SignalP"/>
    </source>
</evidence>
<evidence type="ECO:0000256" key="1">
    <source>
        <dbReference type="SAM" id="Phobius"/>
    </source>
</evidence>
<evidence type="ECO:0008006" key="5">
    <source>
        <dbReference type="Google" id="ProtNLM"/>
    </source>
</evidence>
<evidence type="ECO:0000313" key="3">
    <source>
        <dbReference type="EMBL" id="GHE97428.1"/>
    </source>
</evidence>
<feature type="chain" id="PRO_5047091011" description="Choice-of-anchor A family protein" evidence="2">
    <location>
        <begin position="25"/>
        <end position="287"/>
    </location>
</feature>
<dbReference type="EMBL" id="BNAH01000012">
    <property type="protein sequence ID" value="GHE97428.1"/>
    <property type="molecule type" value="Genomic_DNA"/>
</dbReference>
<name>A0ABQ3J2M6_9GAMM</name>
<accession>A0ABQ3J2M6</accession>
<feature type="transmembrane region" description="Helical" evidence="1">
    <location>
        <begin position="267"/>
        <end position="284"/>
    </location>
</feature>
<gene>
    <name evidence="3" type="ORF">GCM10011501_28750</name>
</gene>
<keyword evidence="1" id="KW-1133">Transmembrane helix</keyword>
<feature type="signal peptide" evidence="2">
    <location>
        <begin position="1"/>
        <end position="24"/>
    </location>
</feature>
<sequence length="287" mass="29792">MKNCILLVIYVALLSLSTSHKSIAGVIDFGVAQQYTMATGGKTSSIILGSEAEIFGGVGAGWYLALASGAKVHGNACSDTFSIGAGAQIDGSQSSCGQLESDISNANLQASLFTTSAQHLGTIDKTTTLDASLENNYTIDSLLLSSGEYLTINGSSADQIVINIFGDAKVGSGAGILLSGGLTSANVIFNFINKSVGFSEFNFGGADISGTFLADKGAFILGDGATLNDVRFYTNHTISANVQVVRTELSPTIPDDNIVIQVPESQTYVLLVIGLFFLLFTANAKRA</sequence>
<protein>
    <recommendedName>
        <fullName evidence="5">Choice-of-anchor A family protein</fullName>
    </recommendedName>
</protein>
<dbReference type="Proteomes" id="UP000626370">
    <property type="component" value="Unassembled WGS sequence"/>
</dbReference>
<evidence type="ECO:0000313" key="4">
    <source>
        <dbReference type="Proteomes" id="UP000626370"/>
    </source>
</evidence>
<keyword evidence="2" id="KW-0732">Signal</keyword>
<keyword evidence="4" id="KW-1185">Reference proteome</keyword>
<keyword evidence="1" id="KW-0812">Transmembrane</keyword>
<proteinExistence type="predicted"/>
<comment type="caution">
    <text evidence="3">The sequence shown here is derived from an EMBL/GenBank/DDBJ whole genome shotgun (WGS) entry which is preliminary data.</text>
</comment>